<feature type="region of interest" description="Disordered" evidence="5">
    <location>
        <begin position="418"/>
        <end position="457"/>
    </location>
</feature>
<accession>A0A7W7XDE5</accession>
<keyword evidence="3 7" id="KW-0418">Kinase</keyword>
<keyword evidence="4" id="KW-0067">ATP-binding</keyword>
<dbReference type="InterPro" id="IPR018391">
    <property type="entry name" value="PQQ_b-propeller_rpt"/>
</dbReference>
<evidence type="ECO:0000256" key="4">
    <source>
        <dbReference type="ARBA" id="ARBA00022840"/>
    </source>
</evidence>
<feature type="domain" description="Protein kinase" evidence="6">
    <location>
        <begin position="16"/>
        <end position="319"/>
    </location>
</feature>
<name>A0A7W7XDE5_9ACTN</name>
<dbReference type="SUPFAM" id="SSF56112">
    <property type="entry name" value="Protein kinase-like (PK-like)"/>
    <property type="match status" value="1"/>
</dbReference>
<evidence type="ECO:0000256" key="3">
    <source>
        <dbReference type="ARBA" id="ARBA00022777"/>
    </source>
</evidence>
<dbReference type="PROSITE" id="PS50011">
    <property type="entry name" value="PROTEIN_KINASE_DOM"/>
    <property type="match status" value="1"/>
</dbReference>
<dbReference type="Pfam" id="PF13360">
    <property type="entry name" value="PQQ_2"/>
    <property type="match status" value="2"/>
</dbReference>
<dbReference type="Pfam" id="PF00069">
    <property type="entry name" value="Pkinase"/>
    <property type="match status" value="1"/>
</dbReference>
<dbReference type="EMBL" id="JACHJY010000006">
    <property type="protein sequence ID" value="MBB4983386.1"/>
    <property type="molecule type" value="Genomic_DNA"/>
</dbReference>
<protein>
    <submittedName>
        <fullName evidence="7">Serine/threonine protein kinase/outer membrane protein assembly factor BamB</fullName>
    </submittedName>
</protein>
<dbReference type="Gene3D" id="1.10.510.10">
    <property type="entry name" value="Transferase(Phosphotransferase) domain 1"/>
    <property type="match status" value="1"/>
</dbReference>
<feature type="region of interest" description="Disordered" evidence="5">
    <location>
        <begin position="34"/>
        <end position="83"/>
    </location>
</feature>
<dbReference type="AlphaFoldDB" id="A0A7W7XDE5"/>
<keyword evidence="8" id="KW-1185">Reference proteome</keyword>
<dbReference type="RefSeq" id="WP_312883224.1">
    <property type="nucleotide sequence ID" value="NZ_JACHJY010000006.1"/>
</dbReference>
<dbReference type="PANTHER" id="PTHR43289:SF34">
    <property type="entry name" value="SERINE_THREONINE-PROTEIN KINASE YBDM-RELATED"/>
    <property type="match status" value="1"/>
</dbReference>
<evidence type="ECO:0000256" key="2">
    <source>
        <dbReference type="ARBA" id="ARBA00022741"/>
    </source>
</evidence>
<organism evidence="7 8">
    <name type="scientific">Streptomyces nymphaeiformis</name>
    <dbReference type="NCBI Taxonomy" id="2663842"/>
    <lineage>
        <taxon>Bacteria</taxon>
        <taxon>Bacillati</taxon>
        <taxon>Actinomycetota</taxon>
        <taxon>Actinomycetes</taxon>
        <taxon>Kitasatosporales</taxon>
        <taxon>Streptomycetaceae</taxon>
        <taxon>Streptomyces</taxon>
    </lineage>
</organism>
<dbReference type="InterPro" id="IPR008271">
    <property type="entry name" value="Ser/Thr_kinase_AS"/>
</dbReference>
<evidence type="ECO:0000256" key="1">
    <source>
        <dbReference type="ARBA" id="ARBA00022679"/>
    </source>
</evidence>
<dbReference type="Proteomes" id="UP000582643">
    <property type="component" value="Unassembled WGS sequence"/>
</dbReference>
<dbReference type="InterPro" id="IPR011009">
    <property type="entry name" value="Kinase-like_dom_sf"/>
</dbReference>
<dbReference type="InterPro" id="IPR015943">
    <property type="entry name" value="WD40/YVTN_repeat-like_dom_sf"/>
</dbReference>
<dbReference type="PANTHER" id="PTHR43289">
    <property type="entry name" value="MITOGEN-ACTIVATED PROTEIN KINASE KINASE KINASE 20-RELATED"/>
    <property type="match status" value="1"/>
</dbReference>
<keyword evidence="2" id="KW-0547">Nucleotide-binding</keyword>
<dbReference type="GO" id="GO:0004674">
    <property type="term" value="F:protein serine/threonine kinase activity"/>
    <property type="evidence" value="ECO:0007669"/>
    <property type="project" value="UniProtKB-KW"/>
</dbReference>
<dbReference type="Gene3D" id="2.130.10.10">
    <property type="entry name" value="YVTN repeat-like/Quinoprotein amine dehydrogenase"/>
    <property type="match status" value="1"/>
</dbReference>
<dbReference type="GO" id="GO:0005524">
    <property type="term" value="F:ATP binding"/>
    <property type="evidence" value="ECO:0007669"/>
    <property type="project" value="UniProtKB-KW"/>
</dbReference>
<dbReference type="CDD" id="cd14014">
    <property type="entry name" value="STKc_PknB_like"/>
    <property type="match status" value="1"/>
</dbReference>
<dbReference type="PROSITE" id="PS00108">
    <property type="entry name" value="PROTEIN_KINASE_ST"/>
    <property type="match status" value="1"/>
</dbReference>
<sequence>MLGPLREGAPRRIGPYEVLARLGAGGMGEVFLARGAEDGPEGGPEARAGDGPEARAGDGAGARAGDGARPGPEDGPAGRSVGGGTFVAVKTVRRDVVGDPAFRDRFRREIRVASLVDSLYAAAPVGGDADSEVPWLATAYVPGPSLSQAVRRGGPLPVAAVRALGADVARALADLHGAGVLHRDLKPGNVMLSVDGPRLIDFGIARSSTATTMTATGLMVGTPSFMSPEHVAGARRVTAASDVFCLGSLLCYAATGEDPFGDGPLAAVLYRVSQAEADLSRVPEELRPAVAACLAVDPADRPTPARLVELLAAEPAKVFPWPEGVRDHIGEYGRELAQLVASGGPLLEAAPVDPRGPVVTPEVPGLHSVPTLAPVAAPAPPAEPPRRKRGRRALAALLALAAVAGGVGAYLLWPEGTEQPPAKAAPPAGPRVPGVDDRGTADASGVVPQNAAQRPAGWKPWRAKLRAPAFGCSAGEKVLVCRTTDGRYEALDPASGKKLWDAEVDSESPTDSYMSDRVVYFVARDSTRPTVHDGSVVLVTGRRLQARDARTGVVRWEKPALGPQYIWATRPLVADGIVFAATEVAEDVESERVALTAFSLADGRRLWTKALTNSAISNAERRAYEPVAYAKGIVYALSQGGLVAYDGKTGTLLGEADPDAKDCHEIKVLGDSGYCAGIGNHRYSQLTFHALDARTLAVKASVPAPLASVAPAAVGPNAVVAFDKGVKILDPRTGETLASYPVKAPPSGLAQEWSSPLLAGDQVVYADFSSLYTVRLGADGKPAGLKVTPVPGAPGPRVAEEARDPLYGTFVARQVRSPEVLPVGGIAYIVYDKGAVASVELPGEKE</sequence>
<gene>
    <name evidence="7" type="ORF">GGE06_004328</name>
</gene>
<dbReference type="InterPro" id="IPR000719">
    <property type="entry name" value="Prot_kinase_dom"/>
</dbReference>
<evidence type="ECO:0000313" key="7">
    <source>
        <dbReference type="EMBL" id="MBB4983386.1"/>
    </source>
</evidence>
<dbReference type="Gene3D" id="2.40.10.480">
    <property type="match status" value="2"/>
</dbReference>
<proteinExistence type="predicted"/>
<dbReference type="SUPFAM" id="SSF50998">
    <property type="entry name" value="Quinoprotein alcohol dehydrogenase-like"/>
    <property type="match status" value="1"/>
</dbReference>
<feature type="compositionally biased region" description="Basic and acidic residues" evidence="5">
    <location>
        <begin position="47"/>
        <end position="56"/>
    </location>
</feature>
<dbReference type="SMART" id="SM00564">
    <property type="entry name" value="PQQ"/>
    <property type="match status" value="5"/>
</dbReference>
<dbReference type="InterPro" id="IPR011047">
    <property type="entry name" value="Quinoprotein_ADH-like_sf"/>
</dbReference>
<evidence type="ECO:0000256" key="5">
    <source>
        <dbReference type="SAM" id="MobiDB-lite"/>
    </source>
</evidence>
<dbReference type="SMART" id="SM00220">
    <property type="entry name" value="S_TKc"/>
    <property type="match status" value="1"/>
</dbReference>
<evidence type="ECO:0000313" key="8">
    <source>
        <dbReference type="Proteomes" id="UP000582643"/>
    </source>
</evidence>
<keyword evidence="7" id="KW-0723">Serine/threonine-protein kinase</keyword>
<dbReference type="InterPro" id="IPR002372">
    <property type="entry name" value="PQQ_rpt_dom"/>
</dbReference>
<evidence type="ECO:0000259" key="6">
    <source>
        <dbReference type="PROSITE" id="PS50011"/>
    </source>
</evidence>
<comment type="caution">
    <text evidence="7">The sequence shown here is derived from an EMBL/GenBank/DDBJ whole genome shotgun (WGS) entry which is preliminary data.</text>
</comment>
<keyword evidence="1" id="KW-0808">Transferase</keyword>
<reference evidence="7 8" key="1">
    <citation type="submission" date="2020-08" db="EMBL/GenBank/DDBJ databases">
        <title>Genomic Encyclopedia of Type Strains, Phase III (KMG-III): the genomes of soil and plant-associated and newly described type strains.</title>
        <authorList>
            <person name="Whitman W."/>
        </authorList>
    </citation>
    <scope>NUCLEOTIDE SEQUENCE [LARGE SCALE GENOMIC DNA]</scope>
    <source>
        <strain evidence="7 8">SFB5A</strain>
    </source>
</reference>